<comment type="subcellular location">
    <subcellularLocation>
        <location evidence="1">Membrane</location>
        <topology evidence="1">Multi-pass membrane protein</topology>
    </subcellularLocation>
</comment>
<dbReference type="GO" id="GO:0006508">
    <property type="term" value="P:proteolysis"/>
    <property type="evidence" value="ECO:0007669"/>
    <property type="project" value="UniProtKB-KW"/>
</dbReference>
<evidence type="ECO:0000256" key="1">
    <source>
        <dbReference type="ARBA" id="ARBA00004141"/>
    </source>
</evidence>
<dbReference type="GO" id="GO:0004252">
    <property type="term" value="F:serine-type endopeptidase activity"/>
    <property type="evidence" value="ECO:0007669"/>
    <property type="project" value="InterPro"/>
</dbReference>
<dbReference type="InterPro" id="IPR050925">
    <property type="entry name" value="Rhomboid_protease_S54"/>
</dbReference>
<feature type="transmembrane region" description="Helical" evidence="8">
    <location>
        <begin position="193"/>
        <end position="214"/>
    </location>
</feature>
<dbReference type="SUPFAM" id="SSF144091">
    <property type="entry name" value="Rhomboid-like"/>
    <property type="match status" value="1"/>
</dbReference>
<dbReference type="Pfam" id="PF01694">
    <property type="entry name" value="Rhomboid"/>
    <property type="match status" value="1"/>
</dbReference>
<evidence type="ECO:0000256" key="5">
    <source>
        <dbReference type="ARBA" id="ARBA00022989"/>
    </source>
</evidence>
<keyword evidence="11" id="KW-1185">Reference proteome</keyword>
<dbReference type="FunFam" id="1.20.1540.10:FF:000027">
    <property type="entry name" value="Rhomboid family intramembrane serine protease"/>
    <property type="match status" value="1"/>
</dbReference>
<evidence type="ECO:0000256" key="2">
    <source>
        <dbReference type="ARBA" id="ARBA00009045"/>
    </source>
</evidence>
<gene>
    <name evidence="10" type="ORF">SAMN05878503_10122</name>
</gene>
<sequence length="246" mass="26320">MFPIRDHNPSGRTPYVTWALIAANVGIFLLMWYGAPSQQVLERSYFDWGLVPGEVTQGDGLSGLVTSMFLHGGWAHLLGNMLFLYIFGDNLEDVMGHLGFAAFYLLAGLAAAGGQVLADPGSWIPMVGASGAIAGVMGGYLLLFPRAKVDVLIIFVVFFRILPVPAFIMLGLWFGLQLLGGFAAPSDVGGVAYWAHAGGFLAGVALTLPVWLVLGGPGFWGRTQGAPPHPEATLPRSDVPLIRRRR</sequence>
<dbReference type="InterPro" id="IPR035952">
    <property type="entry name" value="Rhomboid-like_sf"/>
</dbReference>
<dbReference type="PANTHER" id="PTHR43731:SF14">
    <property type="entry name" value="PRESENILIN-ASSOCIATED RHOMBOID-LIKE PROTEIN, MITOCHONDRIAL"/>
    <property type="match status" value="1"/>
</dbReference>
<evidence type="ECO:0000259" key="9">
    <source>
        <dbReference type="Pfam" id="PF01694"/>
    </source>
</evidence>
<keyword evidence="6 8" id="KW-0472">Membrane</keyword>
<evidence type="ECO:0000256" key="6">
    <source>
        <dbReference type="ARBA" id="ARBA00023136"/>
    </source>
</evidence>
<feature type="domain" description="Peptidase S54 rhomboid" evidence="9">
    <location>
        <begin position="62"/>
        <end position="209"/>
    </location>
</feature>
<evidence type="ECO:0000256" key="8">
    <source>
        <dbReference type="SAM" id="Phobius"/>
    </source>
</evidence>
<evidence type="ECO:0000256" key="4">
    <source>
        <dbReference type="ARBA" id="ARBA00022801"/>
    </source>
</evidence>
<dbReference type="GO" id="GO:0016020">
    <property type="term" value="C:membrane"/>
    <property type="evidence" value="ECO:0007669"/>
    <property type="project" value="UniProtKB-SubCell"/>
</dbReference>
<feature type="transmembrane region" description="Helical" evidence="8">
    <location>
        <begin position="68"/>
        <end position="87"/>
    </location>
</feature>
<feature type="transmembrane region" description="Helical" evidence="8">
    <location>
        <begin position="151"/>
        <end position="173"/>
    </location>
</feature>
<organism evidence="10 11">
    <name type="scientific">Cereibacter ovatus</name>
    <dbReference type="NCBI Taxonomy" id="439529"/>
    <lineage>
        <taxon>Bacteria</taxon>
        <taxon>Pseudomonadati</taxon>
        <taxon>Pseudomonadota</taxon>
        <taxon>Alphaproteobacteria</taxon>
        <taxon>Rhodobacterales</taxon>
        <taxon>Paracoccaceae</taxon>
        <taxon>Cereibacter</taxon>
    </lineage>
</organism>
<dbReference type="RefSeq" id="WP_097028664.1">
    <property type="nucleotide sequence ID" value="NZ_OAOQ01000001.1"/>
</dbReference>
<dbReference type="Gene3D" id="1.20.1540.10">
    <property type="entry name" value="Rhomboid-like"/>
    <property type="match status" value="1"/>
</dbReference>
<accession>A0A285CIN8</accession>
<dbReference type="OrthoDB" id="9813074at2"/>
<dbReference type="InterPro" id="IPR022764">
    <property type="entry name" value="Peptidase_S54_rhomboid_dom"/>
</dbReference>
<evidence type="ECO:0000313" key="10">
    <source>
        <dbReference type="EMBL" id="SNX67390.1"/>
    </source>
</evidence>
<proteinExistence type="inferred from homology"/>
<evidence type="ECO:0000256" key="3">
    <source>
        <dbReference type="ARBA" id="ARBA00022692"/>
    </source>
</evidence>
<name>A0A285CIN8_9RHOB</name>
<keyword evidence="4" id="KW-0378">Hydrolase</keyword>
<dbReference type="PANTHER" id="PTHR43731">
    <property type="entry name" value="RHOMBOID PROTEASE"/>
    <property type="match status" value="1"/>
</dbReference>
<feature type="transmembrane region" description="Helical" evidence="8">
    <location>
        <begin position="123"/>
        <end position="144"/>
    </location>
</feature>
<reference evidence="11" key="1">
    <citation type="submission" date="2017-08" db="EMBL/GenBank/DDBJ databases">
        <authorList>
            <person name="Varghese N."/>
            <person name="Submissions S."/>
        </authorList>
    </citation>
    <scope>NUCLEOTIDE SEQUENCE [LARGE SCALE GENOMIC DNA]</scope>
    <source>
        <strain evidence="11">JA234</strain>
    </source>
</reference>
<dbReference type="AlphaFoldDB" id="A0A285CIN8"/>
<evidence type="ECO:0000313" key="11">
    <source>
        <dbReference type="Proteomes" id="UP000219467"/>
    </source>
</evidence>
<comment type="similarity">
    <text evidence="2">Belongs to the peptidase S54 family.</text>
</comment>
<dbReference type="EMBL" id="OAOQ01000001">
    <property type="protein sequence ID" value="SNX67390.1"/>
    <property type="molecule type" value="Genomic_DNA"/>
</dbReference>
<protein>
    <submittedName>
        <fullName evidence="10">Membrane associated rhomboid family serine protease</fullName>
    </submittedName>
</protein>
<evidence type="ECO:0000256" key="7">
    <source>
        <dbReference type="SAM" id="MobiDB-lite"/>
    </source>
</evidence>
<keyword evidence="3 8" id="KW-0812">Transmembrane</keyword>
<keyword evidence="5 8" id="KW-1133">Transmembrane helix</keyword>
<keyword evidence="10" id="KW-0645">Protease</keyword>
<feature type="transmembrane region" description="Helical" evidence="8">
    <location>
        <begin position="94"/>
        <end position="117"/>
    </location>
</feature>
<feature type="transmembrane region" description="Helical" evidence="8">
    <location>
        <begin position="15"/>
        <end position="35"/>
    </location>
</feature>
<dbReference type="Proteomes" id="UP000219467">
    <property type="component" value="Unassembled WGS sequence"/>
</dbReference>
<feature type="region of interest" description="Disordered" evidence="7">
    <location>
        <begin position="224"/>
        <end position="246"/>
    </location>
</feature>